<keyword evidence="4" id="KW-0479">Metal-binding</keyword>
<comment type="similarity">
    <text evidence="2 8">Belongs to the glycosyl hydrolase 42 family.</text>
</comment>
<dbReference type="GO" id="GO:0009341">
    <property type="term" value="C:beta-galactosidase complex"/>
    <property type="evidence" value="ECO:0007669"/>
    <property type="project" value="InterPro"/>
</dbReference>
<evidence type="ECO:0000256" key="6">
    <source>
        <dbReference type="ARBA" id="ARBA00022833"/>
    </source>
</evidence>
<dbReference type="GO" id="GO:0046872">
    <property type="term" value="F:metal ion binding"/>
    <property type="evidence" value="ECO:0007669"/>
    <property type="project" value="UniProtKB-KW"/>
</dbReference>
<evidence type="ECO:0000256" key="9">
    <source>
        <dbReference type="PIRSR" id="PIRSR001084-1"/>
    </source>
</evidence>
<keyword evidence="6" id="KW-0862">Zinc</keyword>
<feature type="binding site" evidence="10">
    <location>
        <position position="142"/>
    </location>
    <ligand>
        <name>substrate</name>
    </ligand>
</feature>
<evidence type="ECO:0000256" key="10">
    <source>
        <dbReference type="PIRSR" id="PIRSR001084-2"/>
    </source>
</evidence>
<evidence type="ECO:0000256" key="1">
    <source>
        <dbReference type="ARBA" id="ARBA00001412"/>
    </source>
</evidence>
<evidence type="ECO:0000259" key="11">
    <source>
        <dbReference type="Pfam" id="PF02449"/>
    </source>
</evidence>
<dbReference type="InterPro" id="IPR017853">
    <property type="entry name" value="GH"/>
</dbReference>
<dbReference type="Proteomes" id="UP000647241">
    <property type="component" value="Unassembled WGS sequence"/>
</dbReference>
<dbReference type="InterPro" id="IPR013739">
    <property type="entry name" value="Beta_galactosidase_C"/>
</dbReference>
<dbReference type="InterPro" id="IPR013780">
    <property type="entry name" value="Glyco_hydro_b"/>
</dbReference>
<evidence type="ECO:0000259" key="12">
    <source>
        <dbReference type="Pfam" id="PF08532"/>
    </source>
</evidence>
<organism evidence="14 15">
    <name type="scientific">Edaphobacter dinghuensis</name>
    <dbReference type="NCBI Taxonomy" id="1560005"/>
    <lineage>
        <taxon>Bacteria</taxon>
        <taxon>Pseudomonadati</taxon>
        <taxon>Acidobacteriota</taxon>
        <taxon>Terriglobia</taxon>
        <taxon>Terriglobales</taxon>
        <taxon>Acidobacteriaceae</taxon>
        <taxon>Edaphobacter</taxon>
    </lineage>
</organism>
<dbReference type="GO" id="GO:0004565">
    <property type="term" value="F:beta-galactosidase activity"/>
    <property type="evidence" value="ECO:0007669"/>
    <property type="project" value="UniProtKB-EC"/>
</dbReference>
<dbReference type="PANTHER" id="PTHR36447">
    <property type="entry name" value="BETA-GALACTOSIDASE GANA"/>
    <property type="match status" value="1"/>
</dbReference>
<dbReference type="InterPro" id="IPR029062">
    <property type="entry name" value="Class_I_gatase-like"/>
</dbReference>
<reference evidence="14" key="1">
    <citation type="journal article" date="2014" name="Int. J. Syst. Evol. Microbiol.">
        <title>Complete genome sequence of Corynebacterium casei LMG S-19264T (=DSM 44701T), isolated from a smear-ripened cheese.</title>
        <authorList>
            <consortium name="US DOE Joint Genome Institute (JGI-PGF)"/>
            <person name="Walter F."/>
            <person name="Albersmeier A."/>
            <person name="Kalinowski J."/>
            <person name="Ruckert C."/>
        </authorList>
    </citation>
    <scope>NUCLEOTIDE SEQUENCE</scope>
    <source>
        <strain evidence="14">CGMCC 1.12997</strain>
    </source>
</reference>
<dbReference type="InterPro" id="IPR013529">
    <property type="entry name" value="Glyco_hydro_42_N"/>
</dbReference>
<reference evidence="14" key="2">
    <citation type="submission" date="2020-09" db="EMBL/GenBank/DDBJ databases">
        <authorList>
            <person name="Sun Q."/>
            <person name="Zhou Y."/>
        </authorList>
    </citation>
    <scope>NUCLEOTIDE SEQUENCE</scope>
    <source>
        <strain evidence="14">CGMCC 1.12997</strain>
    </source>
</reference>
<evidence type="ECO:0000256" key="3">
    <source>
        <dbReference type="ARBA" id="ARBA00012756"/>
    </source>
</evidence>
<sequence>MLVSNDLIFSGASLRLISRILCVLLLCAHLYAQNLSPSPLRLGTAWYPEQWPESRWNIDLTLMEQAHINVARVGEFAWSTMEPSEGHYNFAWLDRAIALAAQHHIAVVIGTPTAAPPAWLTTKYPDTLRIEEDGHRAEHGNREQFSCTSPRYRIFAARIAREMARRYGHNPNVIGWQIDNEIGAPTFDSFAKAQWHLWLAHKYKTIANLNNLWTTTYWSQTYDNFNQIPFHSRNENPALLLDYKHFVTDTWISYVQNQINAIRPFSSSHQFITTNTMHWNNTFDHYALHRNLDIAAWDNYFPDGQLDPVLNAAEHDLVRGYKQRNFWLMETQPSFVNWGPINAPLAQGVVREMAWQAVGHGADAVLYWQWRSALNGQEQYHGTLLGADGLPVPVYREVQQIGSEFALASNALAGTSPHSRVAILQSYDSHWAIDFQRHSKLFDYDEAVLDIYRAASPVAQSIDIISPDADLSSYAVVFAPALNVISNALAQHLLSYVQQGGHLVIGPRSGMKDQFDALNTQRQPGPLAAALGAHVEQYYALDPKDPAPRVSGELGSGTVSVWAEVLTPDTPGARVLLTYGSDATGSNGWLAGHPAAVENTVDKGTLTYIGAMLDRTLTASAVDQILTSAGVHPILPNLASGVELMQRSASGRPPVWILINHTTSSKQIPLPATVQNLLVPQTVATTLELAPHGVAVLTEQR</sequence>
<dbReference type="Gene3D" id="3.20.20.80">
    <property type="entry name" value="Glycosidases"/>
    <property type="match status" value="1"/>
</dbReference>
<feature type="domain" description="Beta-galactosidase C-terminal" evidence="13">
    <location>
        <begin position="641"/>
        <end position="698"/>
    </location>
</feature>
<dbReference type="Pfam" id="PF02449">
    <property type="entry name" value="Glyco_hydro_42"/>
    <property type="match status" value="1"/>
</dbReference>
<evidence type="ECO:0000256" key="8">
    <source>
        <dbReference type="PIRNR" id="PIRNR001084"/>
    </source>
</evidence>
<dbReference type="InterPro" id="IPR003476">
    <property type="entry name" value="Glyco_hydro_42"/>
</dbReference>
<gene>
    <name evidence="14" type="ORF">GCM10011585_30050</name>
</gene>
<dbReference type="SUPFAM" id="SSF52317">
    <property type="entry name" value="Class I glutamine amidotransferase-like"/>
    <property type="match status" value="1"/>
</dbReference>
<dbReference type="CDD" id="cd03143">
    <property type="entry name" value="A4_beta-galactosidase_middle_domain"/>
    <property type="match status" value="1"/>
</dbReference>
<proteinExistence type="inferred from homology"/>
<comment type="catalytic activity">
    <reaction evidence="1 8">
        <text>Hydrolysis of terminal non-reducing beta-D-galactose residues in beta-D-galactosides.</text>
        <dbReference type="EC" id="3.2.1.23"/>
    </reaction>
</comment>
<dbReference type="SUPFAM" id="SSF51445">
    <property type="entry name" value="(Trans)glycosidases"/>
    <property type="match status" value="1"/>
</dbReference>
<keyword evidence="15" id="KW-1185">Reference proteome</keyword>
<dbReference type="AlphaFoldDB" id="A0A917M8L1"/>
<dbReference type="GO" id="GO:0006012">
    <property type="term" value="P:galactose metabolic process"/>
    <property type="evidence" value="ECO:0007669"/>
    <property type="project" value="InterPro"/>
</dbReference>
<evidence type="ECO:0000313" key="14">
    <source>
        <dbReference type="EMBL" id="GGG84248.1"/>
    </source>
</evidence>
<keyword evidence="5 8" id="KW-0378">Hydrolase</keyword>
<accession>A0A917M8L1</accession>
<dbReference type="PANTHER" id="PTHR36447:SF2">
    <property type="entry name" value="BETA-GALACTOSIDASE YESZ"/>
    <property type="match status" value="1"/>
</dbReference>
<dbReference type="RefSeq" id="WP_188554984.1">
    <property type="nucleotide sequence ID" value="NZ_BMGT01000003.1"/>
</dbReference>
<evidence type="ECO:0000313" key="15">
    <source>
        <dbReference type="Proteomes" id="UP000647241"/>
    </source>
</evidence>
<feature type="active site" description="Proton donor" evidence="9">
    <location>
        <position position="181"/>
    </location>
</feature>
<feature type="domain" description="Glycoside hydrolase family 42 N-terminal" evidence="11">
    <location>
        <begin position="46"/>
        <end position="405"/>
    </location>
</feature>
<evidence type="ECO:0000256" key="2">
    <source>
        <dbReference type="ARBA" id="ARBA00005940"/>
    </source>
</evidence>
<dbReference type="Pfam" id="PF08533">
    <property type="entry name" value="Glyco_hydro_42C"/>
    <property type="match status" value="1"/>
</dbReference>
<feature type="domain" description="Beta-galactosidase trimerisation" evidence="12">
    <location>
        <begin position="420"/>
        <end position="631"/>
    </location>
</feature>
<evidence type="ECO:0000256" key="5">
    <source>
        <dbReference type="ARBA" id="ARBA00022801"/>
    </source>
</evidence>
<protein>
    <recommendedName>
        <fullName evidence="3 8">Beta-galactosidase</fullName>
        <shortName evidence="8">Beta-gal</shortName>
        <ecNumber evidence="3 8">3.2.1.23</ecNumber>
    </recommendedName>
</protein>
<dbReference type="Gene3D" id="2.60.40.1180">
    <property type="entry name" value="Golgi alpha-mannosidase II"/>
    <property type="match status" value="1"/>
</dbReference>
<dbReference type="Pfam" id="PF08532">
    <property type="entry name" value="Glyco_hydro_42M"/>
    <property type="match status" value="1"/>
</dbReference>
<comment type="caution">
    <text evidence="14">The sequence shown here is derived from an EMBL/GenBank/DDBJ whole genome shotgun (WGS) entry which is preliminary data.</text>
</comment>
<keyword evidence="7 8" id="KW-0326">Glycosidase</keyword>
<dbReference type="EC" id="3.2.1.23" evidence="3 8"/>
<evidence type="ECO:0000259" key="13">
    <source>
        <dbReference type="Pfam" id="PF08533"/>
    </source>
</evidence>
<dbReference type="Gene3D" id="3.40.50.880">
    <property type="match status" value="1"/>
</dbReference>
<dbReference type="PIRSF" id="PIRSF001084">
    <property type="entry name" value="B-galactosidase"/>
    <property type="match status" value="1"/>
</dbReference>
<evidence type="ECO:0000256" key="4">
    <source>
        <dbReference type="ARBA" id="ARBA00022723"/>
    </source>
</evidence>
<dbReference type="InterPro" id="IPR013738">
    <property type="entry name" value="Beta_galactosidase_Trimer"/>
</dbReference>
<name>A0A917M8L1_9BACT</name>
<evidence type="ECO:0000256" key="7">
    <source>
        <dbReference type="ARBA" id="ARBA00023295"/>
    </source>
</evidence>
<feature type="binding site" evidence="10">
    <location>
        <position position="180"/>
    </location>
    <ligand>
        <name>substrate</name>
    </ligand>
</feature>
<feature type="binding site" evidence="10">
    <location>
        <position position="338"/>
    </location>
    <ligand>
        <name>substrate</name>
    </ligand>
</feature>
<dbReference type="EMBL" id="BMGT01000003">
    <property type="protein sequence ID" value="GGG84248.1"/>
    <property type="molecule type" value="Genomic_DNA"/>
</dbReference>
<feature type="active site" description="Nucleophile" evidence="9">
    <location>
        <position position="330"/>
    </location>
</feature>